<sequence length="130" mass="13967">MMSAVIVTGAVPTTRVVRMALAERPQRNVTTRAGSNTRVVVCTNKDCRRRGGKRTLSFCQELAPEGVAVEEQECLDECGMGPNVQLQPEGKIVNGLGTREAVASMLSTQCVNGEQAETKLAQIQSESSDK</sequence>
<accession>A0A7S1XA06</accession>
<dbReference type="Gene3D" id="3.40.30.10">
    <property type="entry name" value="Glutaredoxin"/>
    <property type="match status" value="1"/>
</dbReference>
<evidence type="ECO:0000313" key="1">
    <source>
        <dbReference type="EMBL" id="CAD9224529.1"/>
    </source>
</evidence>
<dbReference type="InterPro" id="IPR036249">
    <property type="entry name" value="Thioredoxin-like_sf"/>
</dbReference>
<dbReference type="SUPFAM" id="SSF52833">
    <property type="entry name" value="Thioredoxin-like"/>
    <property type="match status" value="1"/>
</dbReference>
<dbReference type="EMBL" id="HBGG01041072">
    <property type="protein sequence ID" value="CAD9224529.1"/>
    <property type="molecule type" value="Transcribed_RNA"/>
</dbReference>
<gene>
    <name evidence="1" type="ORF">TCHU04912_LOCUS21174</name>
</gene>
<dbReference type="PANTHER" id="PTHR47682">
    <property type="entry name" value="TETRATRICOPEPTIDE REPEAT (TPR)-CONTAINING PROTEIN"/>
    <property type="match status" value="1"/>
</dbReference>
<protein>
    <submittedName>
        <fullName evidence="1">Uncharacterized protein</fullName>
    </submittedName>
</protein>
<organism evidence="1">
    <name type="scientific">Tetraselmis chuii</name>
    <dbReference type="NCBI Taxonomy" id="63592"/>
    <lineage>
        <taxon>Eukaryota</taxon>
        <taxon>Viridiplantae</taxon>
        <taxon>Chlorophyta</taxon>
        <taxon>core chlorophytes</taxon>
        <taxon>Chlorodendrophyceae</taxon>
        <taxon>Chlorodendrales</taxon>
        <taxon>Chlorodendraceae</taxon>
        <taxon>Tetraselmis</taxon>
    </lineage>
</organism>
<dbReference type="AlphaFoldDB" id="A0A7S1XA06"/>
<reference evidence="1" key="1">
    <citation type="submission" date="2021-01" db="EMBL/GenBank/DDBJ databases">
        <authorList>
            <person name="Corre E."/>
            <person name="Pelletier E."/>
            <person name="Niang G."/>
            <person name="Scheremetjew M."/>
            <person name="Finn R."/>
            <person name="Kale V."/>
            <person name="Holt S."/>
            <person name="Cochrane G."/>
            <person name="Meng A."/>
            <person name="Brown T."/>
            <person name="Cohen L."/>
        </authorList>
    </citation>
    <scope>NUCLEOTIDE SEQUENCE</scope>
    <source>
        <strain evidence="1">PLY429</strain>
    </source>
</reference>
<proteinExistence type="predicted"/>
<dbReference type="CDD" id="cd02980">
    <property type="entry name" value="TRX_Fd_family"/>
    <property type="match status" value="1"/>
</dbReference>
<name>A0A7S1XA06_9CHLO</name>
<dbReference type="PANTHER" id="PTHR47682:SF1">
    <property type="entry name" value="TETRATRICOPEPTIDE REPEAT (TPR)-CONTAINING PROTEIN"/>
    <property type="match status" value="1"/>
</dbReference>